<dbReference type="InterPro" id="IPR049560">
    <property type="entry name" value="MeTrfase_RsmB-F_NOP2_cat"/>
</dbReference>
<reference evidence="9" key="1">
    <citation type="journal article" date="2019" name="Int. J. Syst. Evol. Microbiol.">
        <title>The Global Catalogue of Microorganisms (GCM) 10K type strain sequencing project: providing services to taxonomists for standard genome sequencing and annotation.</title>
        <authorList>
            <consortium name="The Broad Institute Genomics Platform"/>
            <consortium name="The Broad Institute Genome Sequencing Center for Infectious Disease"/>
            <person name="Wu L."/>
            <person name="Ma J."/>
        </authorList>
    </citation>
    <scope>NUCLEOTIDE SEQUENCE [LARGE SCALE GENOMIC DNA]</scope>
    <source>
        <strain evidence="9">JCM 17543</strain>
    </source>
</reference>
<dbReference type="PROSITE" id="PS01153">
    <property type="entry name" value="NOL1_NOP2_SUN"/>
    <property type="match status" value="1"/>
</dbReference>
<dbReference type="PRINTS" id="PR02008">
    <property type="entry name" value="RCMTFAMILY"/>
</dbReference>
<feature type="active site" description="Nucleophile" evidence="6">
    <location>
        <position position="334"/>
    </location>
</feature>
<dbReference type="Gene3D" id="1.10.940.10">
    <property type="entry name" value="NusB-like"/>
    <property type="match status" value="1"/>
</dbReference>
<dbReference type="InterPro" id="IPR006027">
    <property type="entry name" value="NusB_RsmB_TIM44"/>
</dbReference>
<dbReference type="Gene3D" id="3.40.50.150">
    <property type="entry name" value="Vaccinia Virus protein VP39"/>
    <property type="match status" value="1"/>
</dbReference>
<gene>
    <name evidence="8" type="ORF">GCM10022276_17570</name>
</gene>
<protein>
    <submittedName>
        <fullName evidence="8">RsmB/NOP family class I SAM-dependent RNA methyltransferase</fullName>
    </submittedName>
</protein>
<comment type="similarity">
    <text evidence="1 6">Belongs to the class I-like SAM-binding methyltransferase superfamily. RsmB/NOP family.</text>
</comment>
<dbReference type="CDD" id="cd02440">
    <property type="entry name" value="AdoMet_MTases"/>
    <property type="match status" value="1"/>
</dbReference>
<dbReference type="SUPFAM" id="SSF53335">
    <property type="entry name" value="S-adenosyl-L-methionine-dependent methyltransferases"/>
    <property type="match status" value="1"/>
</dbReference>
<keyword evidence="4 6" id="KW-0949">S-adenosyl-L-methionine</keyword>
<dbReference type="InterPro" id="IPR018314">
    <property type="entry name" value="RsmB/NOL1/NOP2-like_CS"/>
</dbReference>
<sequence length="399" mass="42654">MLDSVLRRGQTLDSAASAGSDLAPADRALAVAIAGETLRRIPDLDALIDSATRQRLPDDSKARTVLRLALGQKALSTPDHAIVATALPLVEGGPRRLVHGVLGTLLRRGVGLPEAPMLPQQVEERWQRAWGDDVVRAARMQIARRPSLDLCFADDAEAQAYAAANSGVSLAPKHVRLDSASVSDLPGFGGGRWWVQDLASSLPARLIPEGWGEVLDLCAAPGGKTMQLAAAGHDVTAVDASGSRLERLRQNLDRTHLNATLVEANALTWAPDRQFDAILLDAPCSATGTFRRHPEILYRARRDIIASSAELQSKLIARAAQWLKPGGALIYAVCSLEPEEGERQVEALPELSVDPPKPGELPDFASASPAGWVRILPGLLQDQGGLDGFFIARLVRRGG</sequence>
<evidence type="ECO:0000259" key="7">
    <source>
        <dbReference type="PROSITE" id="PS51686"/>
    </source>
</evidence>
<dbReference type="GO" id="GO:0032259">
    <property type="term" value="P:methylation"/>
    <property type="evidence" value="ECO:0007669"/>
    <property type="project" value="UniProtKB-KW"/>
</dbReference>
<evidence type="ECO:0000256" key="1">
    <source>
        <dbReference type="ARBA" id="ARBA00007494"/>
    </source>
</evidence>
<dbReference type="Pfam" id="PF01029">
    <property type="entry name" value="NusB"/>
    <property type="match status" value="1"/>
</dbReference>
<keyword evidence="5 6" id="KW-0694">RNA-binding</keyword>
<dbReference type="PROSITE" id="PS51686">
    <property type="entry name" value="SAM_MT_RSMB_NOP"/>
    <property type="match status" value="1"/>
</dbReference>
<dbReference type="SUPFAM" id="SSF48013">
    <property type="entry name" value="NusB-like"/>
    <property type="match status" value="1"/>
</dbReference>
<feature type="domain" description="SAM-dependent MTase RsmB/NOP-type" evidence="7">
    <location>
        <begin position="123"/>
        <end position="397"/>
    </location>
</feature>
<dbReference type="InterPro" id="IPR035926">
    <property type="entry name" value="NusB-like_sf"/>
</dbReference>
<feature type="binding site" evidence="6">
    <location>
        <position position="281"/>
    </location>
    <ligand>
        <name>S-adenosyl-L-methionine</name>
        <dbReference type="ChEBI" id="CHEBI:59789"/>
    </ligand>
</feature>
<keyword evidence="2 6" id="KW-0489">Methyltransferase</keyword>
<comment type="caution">
    <text evidence="6">Lacks conserved residue(s) required for the propagation of feature annotation.</text>
</comment>
<keyword evidence="3 6" id="KW-0808">Transferase</keyword>
<dbReference type="InterPro" id="IPR029063">
    <property type="entry name" value="SAM-dependent_MTases_sf"/>
</dbReference>
<evidence type="ECO:0000256" key="6">
    <source>
        <dbReference type="PROSITE-ProRule" id="PRU01023"/>
    </source>
</evidence>
<evidence type="ECO:0000256" key="3">
    <source>
        <dbReference type="ARBA" id="ARBA00022679"/>
    </source>
</evidence>
<dbReference type="InterPro" id="IPR001678">
    <property type="entry name" value="MeTrfase_RsmB-F_NOP2_dom"/>
</dbReference>
<dbReference type="PANTHER" id="PTHR22807:SF61">
    <property type="entry name" value="NOL1_NOP2_SUN FAMILY PROTEIN _ ANTITERMINATION NUSB DOMAIN-CONTAINING PROTEIN"/>
    <property type="match status" value="1"/>
</dbReference>
<evidence type="ECO:0000313" key="8">
    <source>
        <dbReference type="EMBL" id="GAA3899193.1"/>
    </source>
</evidence>
<proteinExistence type="inferred from homology"/>
<dbReference type="GO" id="GO:0008168">
    <property type="term" value="F:methyltransferase activity"/>
    <property type="evidence" value="ECO:0007669"/>
    <property type="project" value="UniProtKB-KW"/>
</dbReference>
<organism evidence="8 9">
    <name type="scientific">Sphingomonas limnosediminicola</name>
    <dbReference type="NCBI Taxonomy" id="940133"/>
    <lineage>
        <taxon>Bacteria</taxon>
        <taxon>Pseudomonadati</taxon>
        <taxon>Pseudomonadota</taxon>
        <taxon>Alphaproteobacteria</taxon>
        <taxon>Sphingomonadales</taxon>
        <taxon>Sphingomonadaceae</taxon>
        <taxon>Sphingomonas</taxon>
    </lineage>
</organism>
<evidence type="ECO:0000256" key="2">
    <source>
        <dbReference type="ARBA" id="ARBA00022603"/>
    </source>
</evidence>
<keyword evidence="9" id="KW-1185">Reference proteome</keyword>
<dbReference type="PANTHER" id="PTHR22807">
    <property type="entry name" value="NOP2 YEAST -RELATED NOL1/NOP2/FMU SUN DOMAIN-CONTAINING"/>
    <property type="match status" value="1"/>
</dbReference>
<accession>A0ABP7LCQ6</accession>
<comment type="caution">
    <text evidence="8">The sequence shown here is derived from an EMBL/GenBank/DDBJ whole genome shotgun (WGS) entry which is preliminary data.</text>
</comment>
<dbReference type="Pfam" id="PF01189">
    <property type="entry name" value="Methyltr_RsmB-F"/>
    <property type="match status" value="1"/>
</dbReference>
<evidence type="ECO:0000313" key="9">
    <source>
        <dbReference type="Proteomes" id="UP001500827"/>
    </source>
</evidence>
<feature type="binding site" evidence="6">
    <location>
        <position position="239"/>
    </location>
    <ligand>
        <name>S-adenosyl-L-methionine</name>
        <dbReference type="ChEBI" id="CHEBI:59789"/>
    </ligand>
</feature>
<name>A0ABP7LCQ6_9SPHN</name>
<evidence type="ECO:0000256" key="5">
    <source>
        <dbReference type="ARBA" id="ARBA00022884"/>
    </source>
</evidence>
<feature type="binding site" evidence="6">
    <location>
        <begin position="218"/>
        <end position="224"/>
    </location>
    <ligand>
        <name>S-adenosyl-L-methionine</name>
        <dbReference type="ChEBI" id="CHEBI:59789"/>
    </ligand>
</feature>
<dbReference type="Proteomes" id="UP001500827">
    <property type="component" value="Unassembled WGS sequence"/>
</dbReference>
<dbReference type="InterPro" id="IPR023267">
    <property type="entry name" value="RCMT"/>
</dbReference>
<dbReference type="EMBL" id="BAABBM010000001">
    <property type="protein sequence ID" value="GAA3899193.1"/>
    <property type="molecule type" value="Genomic_DNA"/>
</dbReference>
<evidence type="ECO:0000256" key="4">
    <source>
        <dbReference type="ARBA" id="ARBA00022691"/>
    </source>
</evidence>